<keyword evidence="3" id="KW-1185">Reference proteome</keyword>
<dbReference type="EMBL" id="CP155571">
    <property type="protein sequence ID" value="XFO74878.1"/>
    <property type="molecule type" value="Genomic_DNA"/>
</dbReference>
<accession>A0ABZ3J9Y6</accession>
<feature type="transmembrane region" description="Helical" evidence="1">
    <location>
        <begin position="345"/>
        <end position="369"/>
    </location>
</feature>
<protein>
    <submittedName>
        <fullName evidence="2">Uncharacterized protein</fullName>
    </submittedName>
</protein>
<dbReference type="RefSeq" id="WP_093796659.1">
    <property type="nucleotide sequence ID" value="NZ_CP155571.1"/>
</dbReference>
<keyword evidence="1" id="KW-1133">Transmembrane helix</keyword>
<feature type="transmembrane region" description="Helical" evidence="1">
    <location>
        <begin position="435"/>
        <end position="453"/>
    </location>
</feature>
<feature type="transmembrane region" description="Helical" evidence="1">
    <location>
        <begin position="381"/>
        <end position="401"/>
    </location>
</feature>
<feature type="transmembrane region" description="Helical" evidence="1">
    <location>
        <begin position="20"/>
        <end position="45"/>
    </location>
</feature>
<keyword evidence="1" id="KW-0812">Transmembrane</keyword>
<feature type="transmembrane region" description="Helical" evidence="1">
    <location>
        <begin position="250"/>
        <end position="269"/>
    </location>
</feature>
<evidence type="ECO:0000313" key="3">
    <source>
        <dbReference type="Proteomes" id="UP000216052"/>
    </source>
</evidence>
<keyword evidence="1" id="KW-0472">Membrane</keyword>
<feature type="transmembrane region" description="Helical" evidence="1">
    <location>
        <begin position="121"/>
        <end position="148"/>
    </location>
</feature>
<feature type="transmembrane region" description="Helical" evidence="1">
    <location>
        <begin position="193"/>
        <end position="216"/>
    </location>
</feature>
<organism evidence="2 3">
    <name type="scientific">Sporomusa acidovorans (strain ATCC 49682 / DSM 3132 / Mol)</name>
    <dbReference type="NCBI Taxonomy" id="1123286"/>
    <lineage>
        <taxon>Bacteria</taxon>
        <taxon>Bacillati</taxon>
        <taxon>Bacillota</taxon>
        <taxon>Negativicutes</taxon>
        <taxon>Selenomonadales</taxon>
        <taxon>Sporomusaceae</taxon>
        <taxon>Sporomusa</taxon>
    </lineage>
</organism>
<sequence length="457" mass="49914">MTLIFKTAVWFLVWLHIVNPFVSVNLTMVTGICAIIVLISGLAIMGKSYRKATLTFLISGSAMLLYFHEPLSIWLMAAGTLTNVIAILVMMQIFSIPIQVGQYNSAIRYWLNRFCKSEDGLFLFTTAATHVFTSFLMFGAIPVVIALMEKTLKGRVQEYERFLATATSRGYALASLWAPGAINLFLVVQATGVAWSAVFVPGVILSLLGILLAYLLERKSFETVQKSQFASAAQATTNDAAAERGKADHIIWVVLGLILITLILDKLHVGNSSNRILLAGLIIGLSWLSLFFHQPVLKTAIRDYWRSSVIKAGDLAPFFVAMGIFSTALEQSGILGGIQVELQCFASWLGAFAIIAIPLLVVAAAVLAIHPFITIVMFGKILTVLNLPFSSITVALCLALGGSISYMVSPFAGVIMTIGKFVGAKASDVSLTWNWRYSLIYFAMGICFAYFWGQWLA</sequence>
<evidence type="ECO:0000256" key="1">
    <source>
        <dbReference type="SAM" id="Phobius"/>
    </source>
</evidence>
<name>A0ABZ3J9Y6_SPOA4</name>
<evidence type="ECO:0000313" key="2">
    <source>
        <dbReference type="EMBL" id="XFO74878.1"/>
    </source>
</evidence>
<dbReference type="Proteomes" id="UP000216052">
    <property type="component" value="Chromosome"/>
</dbReference>
<feature type="transmembrane region" description="Helical" evidence="1">
    <location>
        <begin position="74"/>
        <end position="100"/>
    </location>
</feature>
<reference evidence="2" key="1">
    <citation type="submission" date="2024-05" db="EMBL/GenBank/DDBJ databases">
        <title>Isolation and characterization of Sporomusa carbonis sp. nov., a carboxydotrophic hydrogenogen in the genus of Sporomusa isolated from a charcoal burning pile.</title>
        <authorList>
            <person name="Boeer T."/>
            <person name="Rosenbaum F."/>
            <person name="Eysell L."/>
            <person name="Mueller V."/>
            <person name="Daniel R."/>
            <person name="Poehlein A."/>
        </authorList>
    </citation>
    <scope>NUCLEOTIDE SEQUENCE [LARGE SCALE GENOMIC DNA]</scope>
    <source>
        <strain evidence="2">DSM 3132</strain>
    </source>
</reference>
<feature type="transmembrane region" description="Helical" evidence="1">
    <location>
        <begin position="407"/>
        <end position="423"/>
    </location>
</feature>
<gene>
    <name evidence="2" type="ORF">SPACI_049890</name>
</gene>
<feature type="transmembrane region" description="Helical" evidence="1">
    <location>
        <begin position="275"/>
        <end position="292"/>
    </location>
</feature>
<proteinExistence type="predicted"/>